<proteinExistence type="predicted"/>
<name>A0A0N9R0U4_9VIRU</name>
<evidence type="ECO:0000256" key="1">
    <source>
        <dbReference type="SAM" id="MobiDB-lite"/>
    </source>
</evidence>
<dbReference type="Proteomes" id="UP000203826">
    <property type="component" value="Segment"/>
</dbReference>
<feature type="compositionally biased region" description="Basic residues" evidence="1">
    <location>
        <begin position="90"/>
        <end position="102"/>
    </location>
</feature>
<gene>
    <name evidence="2" type="ORF">ceV_356</name>
</gene>
<keyword evidence="3" id="KW-1185">Reference proteome</keyword>
<protein>
    <submittedName>
        <fullName evidence="2">Uncharacterized protein</fullName>
    </submittedName>
</protein>
<dbReference type="KEGG" id="vg:26049223"/>
<dbReference type="EMBL" id="KT820662">
    <property type="protein sequence ID" value="ALH23262.1"/>
    <property type="molecule type" value="Genomic_DNA"/>
</dbReference>
<feature type="region of interest" description="Disordered" evidence="1">
    <location>
        <begin position="123"/>
        <end position="145"/>
    </location>
</feature>
<feature type="region of interest" description="Disordered" evidence="1">
    <location>
        <begin position="70"/>
        <end position="106"/>
    </location>
</feature>
<organism evidence="2 3">
    <name type="scientific">Chrysochromulina ericina virus CeV-01B</name>
    <dbReference type="NCBI Taxonomy" id="3070830"/>
    <lineage>
        <taxon>Viruses</taxon>
        <taxon>Varidnaviria</taxon>
        <taxon>Bamfordvirae</taxon>
        <taxon>Nucleocytoviricota</taxon>
        <taxon>Megaviricetes</taxon>
        <taxon>Imitervirales</taxon>
        <taxon>Mesomimiviridae</taxon>
        <taxon>Tethysvirus</taxon>
        <taxon>Tethysvirus raunefjordenense</taxon>
    </lineage>
</organism>
<feature type="compositionally biased region" description="Basic residues" evidence="1">
    <location>
        <begin position="123"/>
        <end position="138"/>
    </location>
</feature>
<evidence type="ECO:0000313" key="3">
    <source>
        <dbReference type="Proteomes" id="UP000203826"/>
    </source>
</evidence>
<sequence>MTLRKTKKGGKKCGFFNKMFKSKHCKHHHKGGKKYTQSSEGEFIFGSPILGGSSSQQGLKNWLWGVSDVSNHSAPSTTTNSDSKSDNKSHKGGRKSYKRSSKKGGLSSQLVPIGLLAGVLASRKKRHYHKGSKSKTRKGRLDFITHKGDKFYNRNNKRQSFNKSGVKGRPF</sequence>
<evidence type="ECO:0000313" key="2">
    <source>
        <dbReference type="EMBL" id="ALH23262.1"/>
    </source>
</evidence>
<reference evidence="2 3" key="1">
    <citation type="journal article" date="2015" name="Genome Announc.">
        <title>The 474-Kilobase-Pair Complete Genome Sequence of CeV-01B, a Virus Infecting Haptolina (Chrysochromulina) ericina (Prymnesiophyceae).</title>
        <authorList>
            <person name="Gallot-Lavallee L."/>
            <person name="Pagarete A."/>
            <person name="Legendre M."/>
            <person name="Santini S."/>
            <person name="Sandaa R.A."/>
            <person name="Himmelbauer H."/>
            <person name="Ogata H."/>
            <person name="Bratbak G."/>
            <person name="Claverie J.M."/>
        </authorList>
    </citation>
    <scope>NUCLEOTIDE SEQUENCE [LARGE SCALE GENOMIC DNA]</scope>
    <source>
        <strain evidence="2">CeV-01B</strain>
    </source>
</reference>
<accession>A0A0N9R0U4</accession>